<dbReference type="Proteomes" id="UP001295794">
    <property type="component" value="Unassembled WGS sequence"/>
</dbReference>
<dbReference type="AlphaFoldDB" id="A0AAD2HEY5"/>
<evidence type="ECO:0000313" key="2">
    <source>
        <dbReference type="Proteomes" id="UP001295794"/>
    </source>
</evidence>
<reference evidence="1" key="1">
    <citation type="submission" date="2023-11" db="EMBL/GenBank/DDBJ databases">
        <authorList>
            <person name="De Vega J J."/>
            <person name="De Vega J J."/>
        </authorList>
    </citation>
    <scope>NUCLEOTIDE SEQUENCE</scope>
</reference>
<sequence>MTSGSEDAGCNSRALPFPFRLKWISPECLNPRFRTSRMSAAAGRAAAST</sequence>
<accession>A0AAD2HEY5</accession>
<organism evidence="1 2">
    <name type="scientific">Mycena citricolor</name>
    <dbReference type="NCBI Taxonomy" id="2018698"/>
    <lineage>
        <taxon>Eukaryota</taxon>
        <taxon>Fungi</taxon>
        <taxon>Dikarya</taxon>
        <taxon>Basidiomycota</taxon>
        <taxon>Agaricomycotina</taxon>
        <taxon>Agaricomycetes</taxon>
        <taxon>Agaricomycetidae</taxon>
        <taxon>Agaricales</taxon>
        <taxon>Marasmiineae</taxon>
        <taxon>Mycenaceae</taxon>
        <taxon>Mycena</taxon>
    </lineage>
</organism>
<dbReference type="EMBL" id="CAVNYO010000403">
    <property type="protein sequence ID" value="CAK5274918.1"/>
    <property type="molecule type" value="Genomic_DNA"/>
</dbReference>
<keyword evidence="2" id="KW-1185">Reference proteome</keyword>
<evidence type="ECO:0000313" key="1">
    <source>
        <dbReference type="EMBL" id="CAK5274918.1"/>
    </source>
</evidence>
<proteinExistence type="predicted"/>
<protein>
    <submittedName>
        <fullName evidence="1">Uncharacterized protein</fullName>
    </submittedName>
</protein>
<name>A0AAD2HEY5_9AGAR</name>
<comment type="caution">
    <text evidence="1">The sequence shown here is derived from an EMBL/GenBank/DDBJ whole genome shotgun (WGS) entry which is preliminary data.</text>
</comment>
<gene>
    <name evidence="1" type="ORF">MYCIT1_LOCUS22322</name>
</gene>